<dbReference type="PANTHER" id="PTHR35191">
    <property type="entry name" value="PROPHAGE SIDE TAIL FIBER PROTEIN HOMOLOG STFQ-RELATED"/>
    <property type="match status" value="1"/>
</dbReference>
<dbReference type="PANTHER" id="PTHR35191:SF1">
    <property type="entry name" value="PROPHAGE SIDE TAIL FIBER PROTEIN HOMOLOG STFQ-RELATED"/>
    <property type="match status" value="1"/>
</dbReference>
<protein>
    <submittedName>
        <fullName evidence="2">Phage tail protein</fullName>
    </submittedName>
</protein>
<proteinExistence type="predicted"/>
<evidence type="ECO:0000313" key="2">
    <source>
        <dbReference type="EMBL" id="WLI20339.1"/>
    </source>
</evidence>
<organism evidence="2 3">
    <name type="scientific">Pseudomonas wuhanensis</name>
    <dbReference type="NCBI Taxonomy" id="2954098"/>
    <lineage>
        <taxon>Bacteria</taxon>
        <taxon>Pseudomonadati</taxon>
        <taxon>Pseudomonadota</taxon>
        <taxon>Gammaproteobacteria</taxon>
        <taxon>Pseudomonadales</taxon>
        <taxon>Pseudomonadaceae</taxon>
        <taxon>Pseudomonas</taxon>
    </lineage>
</organism>
<dbReference type="Pfam" id="PF12571">
    <property type="entry name" value="Phage_tail_fib"/>
    <property type="match status" value="1"/>
</dbReference>
<accession>A0ABY9GX92</accession>
<dbReference type="InterPro" id="IPR022225">
    <property type="entry name" value="Phage_tail_fibre_N"/>
</dbReference>
<gene>
    <name evidence="2" type="ORF">PSH88_10000</name>
</gene>
<dbReference type="Proteomes" id="UP001230768">
    <property type="component" value="Chromosome"/>
</dbReference>
<dbReference type="InterPro" id="IPR051934">
    <property type="entry name" value="Phage_Tail_Fiber_Structural"/>
</dbReference>
<keyword evidence="3" id="KW-1185">Reference proteome</keyword>
<sequence length="737" mass="81238">MAAQEFYTILTKAGIQYEADCKATGKPIKLVKMSVGDGNGATYNPVDTQVALKRTVWEGSFSNLYQDKTNTAWLVVEAIIPQNVGGFWIREVAVWTDTGVLYAIGKYPESFKPLIATGAGREINIRTIFTTSNADNVTLMLDGSVIQATRAWVKEFVEVELASIKKDLSAEHAEGKTHNYPLTNFIETDWVAESSQSEYLAEIFRTFGQSGVLGSRQYGSAGTESFNRTFDGAYSAINLHNHPNLLATPGLGEIAAMINGHMVRTRHNDYRLRSAAPGNYLAMVDIAPPAAPASVNAAVGIPAKVAEMREYFRAFAARDTEIRDYRPHFRWNLSVLEIWPELLTDEVNDTFESFRHLEEINGYRDLLSRTLLMGATGFSGRNENGSFIPGSVRQVSKTGRPQYVAWRYRISVADVGSVGDYPVEKLVTPLDLPLQRWHANLTGPQVATSRRQRWRINRELSADPTWGAYNESPTIDLLDELMAKVPGLNGAGANLVEQYTDSGVVTKLTKWDSPELLNAAYYNRRYGHERNASGRTKGLRSYNDPTLFVASNTRPEVASFTADGQTYRNSYAIPLELILRTPLEGWNPYGIATVNATAGDGATAQTAWTGRSDSSRHYLTPAEMFSDTVLDPDPADTGASPRWVLDSAGAPRLVRASGIYAVLPKIDGAGGLCLRYPVYPMYHEGGWAAAAVDALAGDCTTSLVNLMRGYMTQRDSIAEMDESIRVLKNEVSQLKQK</sequence>
<reference evidence="2 3" key="1">
    <citation type="submission" date="2023-02" db="EMBL/GenBank/DDBJ databases">
        <title>Evolution of Hrp T3SS in non-pathogenic Pseudomonas fluorescens.</title>
        <authorList>
            <person name="Liao K."/>
            <person name="Wei H."/>
            <person name="Gu Y."/>
        </authorList>
    </citation>
    <scope>NUCLEOTIDE SEQUENCE [LARGE SCALE GENOMIC DNA]</scope>
    <source>
        <strain evidence="2 3">FP607</strain>
    </source>
</reference>
<dbReference type="RefSeq" id="WP_305426069.1">
    <property type="nucleotide sequence ID" value="NZ_CP117430.1"/>
</dbReference>
<name>A0ABY9GX92_9PSED</name>
<evidence type="ECO:0000313" key="3">
    <source>
        <dbReference type="Proteomes" id="UP001230768"/>
    </source>
</evidence>
<evidence type="ECO:0000259" key="1">
    <source>
        <dbReference type="Pfam" id="PF12571"/>
    </source>
</evidence>
<feature type="domain" description="Phage tail fibre protein N-terminal" evidence="1">
    <location>
        <begin position="3"/>
        <end position="150"/>
    </location>
</feature>
<dbReference type="EMBL" id="CP117430">
    <property type="protein sequence ID" value="WLI20339.1"/>
    <property type="molecule type" value="Genomic_DNA"/>
</dbReference>